<dbReference type="EMBL" id="CAXJRC010000002">
    <property type="protein sequence ID" value="CAL2104952.1"/>
    <property type="molecule type" value="Genomic_DNA"/>
</dbReference>
<dbReference type="GO" id="GO:0016301">
    <property type="term" value="F:kinase activity"/>
    <property type="evidence" value="ECO:0007669"/>
    <property type="project" value="UniProtKB-KW"/>
</dbReference>
<evidence type="ECO:0000259" key="10">
    <source>
        <dbReference type="Pfam" id="PF02518"/>
    </source>
</evidence>
<proteinExistence type="predicted"/>
<organism evidence="12 13">
    <name type="scientific">Tenacibaculum vairaonense</name>
    <dbReference type="NCBI Taxonomy" id="3137860"/>
    <lineage>
        <taxon>Bacteria</taxon>
        <taxon>Pseudomonadati</taxon>
        <taxon>Bacteroidota</taxon>
        <taxon>Flavobacteriia</taxon>
        <taxon>Flavobacteriales</taxon>
        <taxon>Flavobacteriaceae</taxon>
        <taxon>Tenacibaculum</taxon>
    </lineage>
</organism>
<dbReference type="PANTHER" id="PTHR24421:SF10">
    <property type="entry name" value="NITRATE_NITRITE SENSOR PROTEIN NARQ"/>
    <property type="match status" value="1"/>
</dbReference>
<dbReference type="RefSeq" id="WP_348702630.1">
    <property type="nucleotide sequence ID" value="NZ_CAXIYA010000005.1"/>
</dbReference>
<evidence type="ECO:0000313" key="13">
    <source>
        <dbReference type="Proteomes" id="UP001497602"/>
    </source>
</evidence>
<evidence type="ECO:0000256" key="9">
    <source>
        <dbReference type="SAM" id="Phobius"/>
    </source>
</evidence>
<dbReference type="PANTHER" id="PTHR24421">
    <property type="entry name" value="NITRATE/NITRITE SENSOR PROTEIN NARX-RELATED"/>
    <property type="match status" value="1"/>
</dbReference>
<evidence type="ECO:0000256" key="5">
    <source>
        <dbReference type="ARBA" id="ARBA00022741"/>
    </source>
</evidence>
<sequence length="248" mass="28661">MEQEGRVLIVTTVIIVLVVVFLVILFTVFQRRKNKLLLEREEIKKSFEKEIAETQIEIREETLRNISWELHDNIGQLLTLAKIQLQHATPESLEDITETIGKSLNEIRALSKLINPEFINNIKFVDALQLEIERFNRLNYIEASLKIVGEKREVNQKHGIIMFRVLQEFFSNTIKHSKATSLEVLLEFKDNKLNIKAKDNGVGFDVNKVSLNGIGLKNIKARIKLIKAEAELKSEEKKGTTLTINYYF</sequence>
<dbReference type="InterPro" id="IPR036890">
    <property type="entry name" value="HATPase_C_sf"/>
</dbReference>
<keyword evidence="5" id="KW-0547">Nucleotide-binding</keyword>
<dbReference type="SUPFAM" id="SSF55874">
    <property type="entry name" value="ATPase domain of HSP90 chaperone/DNA topoisomerase II/histidine kinase"/>
    <property type="match status" value="1"/>
</dbReference>
<keyword evidence="13" id="KW-1185">Reference proteome</keyword>
<feature type="domain" description="Signal transduction histidine kinase subgroup 3 dimerisation and phosphoacceptor" evidence="11">
    <location>
        <begin position="65"/>
        <end position="115"/>
    </location>
</feature>
<keyword evidence="7" id="KW-0067">ATP-binding</keyword>
<name>A0ABM9PH85_9FLAO</name>
<keyword evidence="9" id="KW-0812">Transmembrane</keyword>
<accession>A0ABM9PH85</accession>
<protein>
    <recommendedName>
        <fullName evidence="2">histidine kinase</fullName>
        <ecNumber evidence="2">2.7.13.3</ecNumber>
    </recommendedName>
</protein>
<dbReference type="Pfam" id="PF07730">
    <property type="entry name" value="HisKA_3"/>
    <property type="match status" value="1"/>
</dbReference>
<evidence type="ECO:0000256" key="3">
    <source>
        <dbReference type="ARBA" id="ARBA00022553"/>
    </source>
</evidence>
<evidence type="ECO:0000256" key="4">
    <source>
        <dbReference type="ARBA" id="ARBA00022679"/>
    </source>
</evidence>
<dbReference type="Pfam" id="PF02518">
    <property type="entry name" value="HATPase_c"/>
    <property type="match status" value="1"/>
</dbReference>
<evidence type="ECO:0000256" key="2">
    <source>
        <dbReference type="ARBA" id="ARBA00012438"/>
    </source>
</evidence>
<dbReference type="InterPro" id="IPR011712">
    <property type="entry name" value="Sig_transdc_His_kin_sub3_dim/P"/>
</dbReference>
<keyword evidence="9" id="KW-1133">Transmembrane helix</keyword>
<reference evidence="12 13" key="1">
    <citation type="submission" date="2024-05" db="EMBL/GenBank/DDBJ databases">
        <authorList>
            <person name="Duchaud E."/>
        </authorList>
    </citation>
    <scope>NUCLEOTIDE SEQUENCE [LARGE SCALE GENOMIC DNA]</scope>
    <source>
        <strain evidence="12">Ena-SAMPLE-TAB-13-05-2024-13:56:06:370-140305</strain>
    </source>
</reference>
<dbReference type="Gene3D" id="3.30.565.10">
    <property type="entry name" value="Histidine kinase-like ATPase, C-terminal domain"/>
    <property type="match status" value="1"/>
</dbReference>
<dbReference type="EC" id="2.7.13.3" evidence="2"/>
<evidence type="ECO:0000256" key="7">
    <source>
        <dbReference type="ARBA" id="ARBA00022840"/>
    </source>
</evidence>
<dbReference type="InterPro" id="IPR050482">
    <property type="entry name" value="Sensor_HK_TwoCompSys"/>
</dbReference>
<keyword evidence="3" id="KW-0597">Phosphoprotein</keyword>
<feature type="domain" description="Histidine kinase/HSP90-like ATPase" evidence="10">
    <location>
        <begin position="162"/>
        <end position="244"/>
    </location>
</feature>
<keyword evidence="4" id="KW-0808">Transferase</keyword>
<gene>
    <name evidence="12" type="ORF">T190115A13A_110088</name>
</gene>
<feature type="transmembrane region" description="Helical" evidence="9">
    <location>
        <begin position="6"/>
        <end position="29"/>
    </location>
</feature>
<dbReference type="Proteomes" id="UP001497602">
    <property type="component" value="Unassembled WGS sequence"/>
</dbReference>
<dbReference type="CDD" id="cd16917">
    <property type="entry name" value="HATPase_UhpB-NarQ-NarX-like"/>
    <property type="match status" value="1"/>
</dbReference>
<evidence type="ECO:0000313" key="12">
    <source>
        <dbReference type="EMBL" id="CAL2104952.1"/>
    </source>
</evidence>
<keyword evidence="6 12" id="KW-0418">Kinase</keyword>
<evidence type="ECO:0000256" key="8">
    <source>
        <dbReference type="ARBA" id="ARBA00023012"/>
    </source>
</evidence>
<comment type="caution">
    <text evidence="12">The sequence shown here is derived from an EMBL/GenBank/DDBJ whole genome shotgun (WGS) entry which is preliminary data.</text>
</comment>
<evidence type="ECO:0000256" key="1">
    <source>
        <dbReference type="ARBA" id="ARBA00000085"/>
    </source>
</evidence>
<keyword evidence="9" id="KW-0472">Membrane</keyword>
<evidence type="ECO:0000256" key="6">
    <source>
        <dbReference type="ARBA" id="ARBA00022777"/>
    </source>
</evidence>
<evidence type="ECO:0000259" key="11">
    <source>
        <dbReference type="Pfam" id="PF07730"/>
    </source>
</evidence>
<keyword evidence="8" id="KW-0902">Two-component regulatory system</keyword>
<dbReference type="InterPro" id="IPR003594">
    <property type="entry name" value="HATPase_dom"/>
</dbReference>
<comment type="catalytic activity">
    <reaction evidence="1">
        <text>ATP + protein L-histidine = ADP + protein N-phospho-L-histidine.</text>
        <dbReference type="EC" id="2.7.13.3"/>
    </reaction>
</comment>
<dbReference type="Gene3D" id="1.20.5.1930">
    <property type="match status" value="1"/>
</dbReference>